<dbReference type="InterPro" id="IPR036291">
    <property type="entry name" value="NAD(P)-bd_dom_sf"/>
</dbReference>
<gene>
    <name evidence="4" type="ORF">B0A54_06737</name>
</gene>
<evidence type="ECO:0000313" key="4">
    <source>
        <dbReference type="EMBL" id="TKA42056.1"/>
    </source>
</evidence>
<dbReference type="PANTHER" id="PTHR47706:SF1">
    <property type="entry name" value="CIPA-LIKE, PUTATIVE (AFU_ORTHOLOGUE AFUA_1G12460)-RELATED"/>
    <property type="match status" value="1"/>
</dbReference>
<dbReference type="Gene3D" id="3.40.50.720">
    <property type="entry name" value="NAD(P)-binding Rossmann-like Domain"/>
    <property type="match status" value="1"/>
</dbReference>
<evidence type="ECO:0000259" key="3">
    <source>
        <dbReference type="Pfam" id="PF05368"/>
    </source>
</evidence>
<feature type="domain" description="NmrA-like" evidence="3">
    <location>
        <begin position="33"/>
        <end position="256"/>
    </location>
</feature>
<organism evidence="4 5">
    <name type="scientific">Friedmanniomyces endolithicus</name>
    <dbReference type="NCBI Taxonomy" id="329885"/>
    <lineage>
        <taxon>Eukaryota</taxon>
        <taxon>Fungi</taxon>
        <taxon>Dikarya</taxon>
        <taxon>Ascomycota</taxon>
        <taxon>Pezizomycotina</taxon>
        <taxon>Dothideomycetes</taxon>
        <taxon>Dothideomycetidae</taxon>
        <taxon>Mycosphaerellales</taxon>
        <taxon>Teratosphaeriaceae</taxon>
        <taxon>Friedmanniomyces</taxon>
    </lineage>
</organism>
<evidence type="ECO:0000313" key="5">
    <source>
        <dbReference type="Proteomes" id="UP000310066"/>
    </source>
</evidence>
<name>A0A4U0V2T9_9PEZI</name>
<evidence type="ECO:0000256" key="1">
    <source>
        <dbReference type="ARBA" id="ARBA00022857"/>
    </source>
</evidence>
<proteinExistence type="predicted"/>
<dbReference type="PANTHER" id="PTHR47706">
    <property type="entry name" value="NMRA-LIKE FAMILY PROTEIN"/>
    <property type="match status" value="1"/>
</dbReference>
<dbReference type="GO" id="GO:0016491">
    <property type="term" value="F:oxidoreductase activity"/>
    <property type="evidence" value="ECO:0007669"/>
    <property type="project" value="UniProtKB-KW"/>
</dbReference>
<keyword evidence="2" id="KW-0560">Oxidoreductase</keyword>
<protein>
    <recommendedName>
        <fullName evidence="3">NmrA-like domain-containing protein</fullName>
    </recommendedName>
</protein>
<sequence>MWPICQRIETAFRSHVVDRRNYGVKVSPMIPQEKFVVVAGATGNLGSLIALSLRKREVAVKAIVRPGTAASRTRTLRQAGVVIEEVDLINIPALTKSLAGSSTVVSALQGLRDVMLGTQGALLDAAVAADVQRFIPSDFSLDFTKTTPGSNRNLDLRREFHAKLYSSGIQWTSIQCGGFMEMLTSGQMPMINDKWHCINYFGSADQKLDFTTVPEVAAYTAAVAADPRPTPIILRIAGDSFSATDLAAVATRLRGQRYKTMLIGSLGFLRGLISILKFLIRGVEDKLLPAWQGMQYLENLVSGDGTLDPLDNDRYPDLTWTTVEKALREVDAEKDKQK</sequence>
<dbReference type="Pfam" id="PF05368">
    <property type="entry name" value="NmrA"/>
    <property type="match status" value="1"/>
</dbReference>
<dbReference type="Proteomes" id="UP000310066">
    <property type="component" value="Unassembled WGS sequence"/>
</dbReference>
<accession>A0A4U0V2T9</accession>
<reference evidence="4 5" key="1">
    <citation type="submission" date="2017-03" db="EMBL/GenBank/DDBJ databases">
        <title>Genomes of endolithic fungi from Antarctica.</title>
        <authorList>
            <person name="Coleine C."/>
            <person name="Masonjones S."/>
            <person name="Stajich J.E."/>
        </authorList>
    </citation>
    <scope>NUCLEOTIDE SEQUENCE [LARGE SCALE GENOMIC DNA]</scope>
    <source>
        <strain evidence="4 5">CCFEE 5311</strain>
    </source>
</reference>
<dbReference type="InterPro" id="IPR051609">
    <property type="entry name" value="NmrA/Isoflavone_reductase-like"/>
</dbReference>
<comment type="caution">
    <text evidence="4">The sequence shown here is derived from an EMBL/GenBank/DDBJ whole genome shotgun (WGS) entry which is preliminary data.</text>
</comment>
<keyword evidence="1" id="KW-0521">NADP</keyword>
<dbReference type="SUPFAM" id="SSF51735">
    <property type="entry name" value="NAD(P)-binding Rossmann-fold domains"/>
    <property type="match status" value="1"/>
</dbReference>
<dbReference type="STRING" id="329885.A0A4U0V2T9"/>
<dbReference type="InterPro" id="IPR008030">
    <property type="entry name" value="NmrA-like"/>
</dbReference>
<dbReference type="EMBL" id="NAJP01000025">
    <property type="protein sequence ID" value="TKA42056.1"/>
    <property type="molecule type" value="Genomic_DNA"/>
</dbReference>
<evidence type="ECO:0000256" key="2">
    <source>
        <dbReference type="ARBA" id="ARBA00023002"/>
    </source>
</evidence>
<dbReference type="AlphaFoldDB" id="A0A4U0V2T9"/>
<dbReference type="OrthoDB" id="419598at2759"/>
<dbReference type="Gene3D" id="3.90.25.10">
    <property type="entry name" value="UDP-galactose 4-epimerase, domain 1"/>
    <property type="match status" value="1"/>
</dbReference>